<keyword evidence="2" id="KW-0560">Oxidoreductase</keyword>
<dbReference type="PATRIC" id="fig|1172194.4.peg.780"/>
<reference evidence="4 5" key="1">
    <citation type="journal article" date="2012" name="J. Bacteriol.">
        <title>Genome Sequence of n-Alkane-Degrading Hydrocarboniphaga effusa Strain AP103T (ATCC BAA-332T).</title>
        <authorList>
            <person name="Chang H.K."/>
            <person name="Zylstra G.J."/>
            <person name="Chae J.C."/>
        </authorList>
    </citation>
    <scope>NUCLEOTIDE SEQUENCE [LARGE SCALE GENOMIC DNA]</scope>
    <source>
        <strain evidence="4 5">AP103</strain>
    </source>
</reference>
<evidence type="ECO:0000259" key="3">
    <source>
        <dbReference type="SMART" id="SM00822"/>
    </source>
</evidence>
<protein>
    <submittedName>
        <fullName evidence="4">Putative dehydrogenase</fullName>
    </submittedName>
</protein>
<evidence type="ECO:0000256" key="1">
    <source>
        <dbReference type="ARBA" id="ARBA00006484"/>
    </source>
</evidence>
<dbReference type="PRINTS" id="PR00080">
    <property type="entry name" value="SDRFAMILY"/>
</dbReference>
<evidence type="ECO:0000313" key="4">
    <source>
        <dbReference type="EMBL" id="EIT70677.1"/>
    </source>
</evidence>
<dbReference type="NCBIfam" id="NF005559">
    <property type="entry name" value="PRK07231.1"/>
    <property type="match status" value="1"/>
</dbReference>
<dbReference type="Gene3D" id="3.40.50.720">
    <property type="entry name" value="NAD(P)-binding Rossmann-like Domain"/>
    <property type="match status" value="1"/>
</dbReference>
<evidence type="ECO:0000313" key="5">
    <source>
        <dbReference type="Proteomes" id="UP000003704"/>
    </source>
</evidence>
<dbReference type="RefSeq" id="WP_007183770.1">
    <property type="nucleotide sequence ID" value="NZ_AKGD01000001.1"/>
</dbReference>
<dbReference type="PANTHER" id="PTHR24321">
    <property type="entry name" value="DEHYDROGENASES, SHORT CHAIN"/>
    <property type="match status" value="1"/>
</dbReference>
<comment type="caution">
    <text evidence="4">The sequence shown here is derived from an EMBL/GenBank/DDBJ whole genome shotgun (WGS) entry which is preliminary data.</text>
</comment>
<gene>
    <name evidence="4" type="ORF">WQQ_08140</name>
</gene>
<dbReference type="SMART" id="SM00822">
    <property type="entry name" value="PKS_KR"/>
    <property type="match status" value="1"/>
</dbReference>
<dbReference type="PROSITE" id="PS00061">
    <property type="entry name" value="ADH_SHORT"/>
    <property type="match status" value="1"/>
</dbReference>
<dbReference type="Pfam" id="PF13561">
    <property type="entry name" value="adh_short_C2"/>
    <property type="match status" value="1"/>
</dbReference>
<dbReference type="InterPro" id="IPR002347">
    <property type="entry name" value="SDR_fam"/>
</dbReference>
<feature type="domain" description="Ketoreductase" evidence="3">
    <location>
        <begin position="13"/>
        <end position="203"/>
    </location>
</feature>
<dbReference type="Proteomes" id="UP000003704">
    <property type="component" value="Unassembled WGS sequence"/>
</dbReference>
<dbReference type="InterPro" id="IPR020904">
    <property type="entry name" value="Sc_DH/Rdtase_CS"/>
</dbReference>
<dbReference type="PRINTS" id="PR00081">
    <property type="entry name" value="GDHRDH"/>
</dbReference>
<comment type="similarity">
    <text evidence="1">Belongs to the short-chain dehydrogenases/reductases (SDR) family.</text>
</comment>
<dbReference type="STRING" id="1172194.WQQ_08140"/>
<dbReference type="AlphaFoldDB" id="I7ZG40"/>
<dbReference type="InterPro" id="IPR057326">
    <property type="entry name" value="KR_dom"/>
</dbReference>
<dbReference type="InterPro" id="IPR036291">
    <property type="entry name" value="NAD(P)-bd_dom_sf"/>
</dbReference>
<accession>I7ZG40</accession>
<proteinExistence type="inferred from homology"/>
<sequence>MQSPEKIFRLDGKVAFISGAARGLGAHVARTLAAAGASVFLTDVLSAEVEQTAKSIRDAGGKAAAMVHDVTQEAQWEAAMAQVVSQFGGLDVLVNNAGVEDMAFFAEGSLESFKRIQDINVNGTFLGLKHAIRVMRPDGASGRGGAIVNLSSLAAMIGVTGLGAYCASKGAVRSLTKSAAIECAQLGYGIRVNSIHPGVIKTAMGNHLLEGFVRLGMVPDVATAEGAMLQLHPLGLGTPDDVANAVLYLASPASRWTTGAEIVLDGGANAQ</sequence>
<dbReference type="SUPFAM" id="SSF51735">
    <property type="entry name" value="NAD(P)-binding Rossmann-fold domains"/>
    <property type="match status" value="1"/>
</dbReference>
<dbReference type="OrthoDB" id="8653364at2"/>
<organism evidence="4 5">
    <name type="scientific">Hydrocarboniphaga effusa AP103</name>
    <dbReference type="NCBI Taxonomy" id="1172194"/>
    <lineage>
        <taxon>Bacteria</taxon>
        <taxon>Pseudomonadati</taxon>
        <taxon>Pseudomonadota</taxon>
        <taxon>Gammaproteobacteria</taxon>
        <taxon>Nevskiales</taxon>
        <taxon>Nevskiaceae</taxon>
        <taxon>Hydrocarboniphaga</taxon>
    </lineage>
</organism>
<dbReference type="PANTHER" id="PTHR24321:SF15">
    <property type="entry name" value="OXIDOREDUCTASE UCPA"/>
    <property type="match status" value="1"/>
</dbReference>
<evidence type="ECO:0000256" key="2">
    <source>
        <dbReference type="ARBA" id="ARBA00023002"/>
    </source>
</evidence>
<keyword evidence="5" id="KW-1185">Reference proteome</keyword>
<dbReference type="FunFam" id="3.40.50.720:FF:000084">
    <property type="entry name" value="Short-chain dehydrogenase reductase"/>
    <property type="match status" value="1"/>
</dbReference>
<dbReference type="EMBL" id="AKGD01000001">
    <property type="protein sequence ID" value="EIT70677.1"/>
    <property type="molecule type" value="Genomic_DNA"/>
</dbReference>
<name>I7ZG40_9GAMM</name>
<dbReference type="GO" id="GO:0016491">
    <property type="term" value="F:oxidoreductase activity"/>
    <property type="evidence" value="ECO:0007669"/>
    <property type="project" value="UniProtKB-KW"/>
</dbReference>